<dbReference type="Gene3D" id="1.25.40.10">
    <property type="entry name" value="Tetratricopeptide repeat domain"/>
    <property type="match status" value="1"/>
</dbReference>
<reference evidence="8" key="1">
    <citation type="submission" date="2016-10" db="EMBL/GenBank/DDBJ databases">
        <authorList>
            <person name="Varghese N."/>
            <person name="Submissions S."/>
        </authorList>
    </citation>
    <scope>NUCLEOTIDE SEQUENCE [LARGE SCALE GENOMIC DNA]</scope>
    <source>
        <strain evidence="8">DSM 3695</strain>
    </source>
</reference>
<sequence>MIASRKLIPLLLLAAAGYSQHASAQYAYTEAYKAYQLYNFEKAKPLFEKAYHKNPSAKAARGAADSYRLTKDYKQAATWYAHLWETRQFTPEDELHYAGILMNNQQYTDALTHLDHYLQANPDNKLAQQMKAGCLLGNQPQAMIVKGTLENMAALNSPYSDWSITRINEKYVFASDRPYKDIRKSAFFEHEGIKKKMYTWTGNSYLHLYETTGDSALIKPLEKRSVNGDYHSSNATYNANGSTMFLAITTFEKRASSVLGKDSILTMNIGIKEINRDDKERWMKAPKFPYNATLQYSLGDPWVNPSGDTLYFTSNQGPEHQGGTDIYYTVKKDEKWGEPVNMGMSINTPGNERTPAFDTEGNFLFASDGHPGLGGLDIFKAVYKSHQWLVTNAGTPVNSSHDDFAPAALDSSLYFASNREGGKGSDDIYRFRPAPVPVKPVFVISGIVTDRKTNRPLPEVQITLRNRITQTTIKIITDKDGHYQQPVDSGKYELSFHKTKYITIARDTLNTTTVNTRRNQQMEQPQLNKPIKIDNIYFDLGKSEIRPDAAKELDKLVVILQDNPTWDIELGAHTDSRSNDAYNMGLSQRRAAATVAYLVSKGISARRLTAKGYGETRLLNKCANGVKCSEEEHLRNRRTEFTILKF</sequence>
<comment type="subcellular location">
    <subcellularLocation>
        <location evidence="1">Cell outer membrane</location>
    </subcellularLocation>
</comment>
<dbReference type="Pfam" id="PF00691">
    <property type="entry name" value="OmpA"/>
    <property type="match status" value="1"/>
</dbReference>
<dbReference type="PANTHER" id="PTHR30329">
    <property type="entry name" value="STATOR ELEMENT OF FLAGELLAR MOTOR COMPLEX"/>
    <property type="match status" value="1"/>
</dbReference>
<evidence type="ECO:0000256" key="4">
    <source>
        <dbReference type="PROSITE-ProRule" id="PRU00473"/>
    </source>
</evidence>
<dbReference type="STRING" id="29529.SAMN04488122_3495"/>
<dbReference type="InterPro" id="IPR036737">
    <property type="entry name" value="OmpA-like_sf"/>
</dbReference>
<dbReference type="CDD" id="cd07185">
    <property type="entry name" value="OmpA_C-like"/>
    <property type="match status" value="1"/>
</dbReference>
<proteinExistence type="predicted"/>
<evidence type="ECO:0000256" key="3">
    <source>
        <dbReference type="ARBA" id="ARBA00023237"/>
    </source>
</evidence>
<protein>
    <submittedName>
        <fullName evidence="7">WD40-like Beta Propeller Repeat</fullName>
    </submittedName>
</protein>
<dbReference type="InterPro" id="IPR008969">
    <property type="entry name" value="CarboxyPept-like_regulatory"/>
</dbReference>
<dbReference type="SUPFAM" id="SSF103088">
    <property type="entry name" value="OmpA-like"/>
    <property type="match status" value="1"/>
</dbReference>
<evidence type="ECO:0000256" key="5">
    <source>
        <dbReference type="SAM" id="SignalP"/>
    </source>
</evidence>
<dbReference type="EMBL" id="FOJG01000001">
    <property type="protein sequence ID" value="SEW45663.1"/>
    <property type="molecule type" value="Genomic_DNA"/>
</dbReference>
<dbReference type="Pfam" id="PF13620">
    <property type="entry name" value="CarboxypepD_reg"/>
    <property type="match status" value="1"/>
</dbReference>
<dbReference type="PROSITE" id="PS51123">
    <property type="entry name" value="OMPA_2"/>
    <property type="match status" value="1"/>
</dbReference>
<feature type="domain" description="OmpA-like" evidence="6">
    <location>
        <begin position="525"/>
        <end position="646"/>
    </location>
</feature>
<dbReference type="PANTHER" id="PTHR30329:SF21">
    <property type="entry name" value="LIPOPROTEIN YIAD-RELATED"/>
    <property type="match status" value="1"/>
</dbReference>
<name>A0A1I0RXR9_9BACT</name>
<keyword evidence="2 4" id="KW-0472">Membrane</keyword>
<dbReference type="SUPFAM" id="SSF82171">
    <property type="entry name" value="DPP6 N-terminal domain-like"/>
    <property type="match status" value="1"/>
</dbReference>
<keyword evidence="8" id="KW-1185">Reference proteome</keyword>
<dbReference type="InterPro" id="IPR011990">
    <property type="entry name" value="TPR-like_helical_dom_sf"/>
</dbReference>
<keyword evidence="5" id="KW-0732">Signal</keyword>
<dbReference type="InterPro" id="IPR050330">
    <property type="entry name" value="Bact_OuterMem_StrucFunc"/>
</dbReference>
<gene>
    <name evidence="7" type="ORF">SAMN04488122_3495</name>
</gene>
<evidence type="ECO:0000256" key="1">
    <source>
        <dbReference type="ARBA" id="ARBA00004442"/>
    </source>
</evidence>
<dbReference type="InterPro" id="IPR006664">
    <property type="entry name" value="OMP_bac"/>
</dbReference>
<dbReference type="SUPFAM" id="SSF49464">
    <property type="entry name" value="Carboxypeptidase regulatory domain-like"/>
    <property type="match status" value="1"/>
</dbReference>
<dbReference type="Proteomes" id="UP000199310">
    <property type="component" value="Unassembled WGS sequence"/>
</dbReference>
<dbReference type="PRINTS" id="PR01021">
    <property type="entry name" value="OMPADOMAIN"/>
</dbReference>
<dbReference type="Gene3D" id="3.30.1330.60">
    <property type="entry name" value="OmpA-like domain"/>
    <property type="match status" value="1"/>
</dbReference>
<dbReference type="Pfam" id="PF07676">
    <property type="entry name" value="PD40"/>
    <property type="match status" value="3"/>
</dbReference>
<evidence type="ECO:0000313" key="7">
    <source>
        <dbReference type="EMBL" id="SEW45663.1"/>
    </source>
</evidence>
<evidence type="ECO:0000256" key="2">
    <source>
        <dbReference type="ARBA" id="ARBA00023136"/>
    </source>
</evidence>
<dbReference type="SUPFAM" id="SSF48452">
    <property type="entry name" value="TPR-like"/>
    <property type="match status" value="1"/>
</dbReference>
<feature type="signal peptide" evidence="5">
    <location>
        <begin position="1"/>
        <end position="24"/>
    </location>
</feature>
<accession>A0A1I0RXR9</accession>
<keyword evidence="3" id="KW-0998">Cell outer membrane</keyword>
<evidence type="ECO:0000259" key="6">
    <source>
        <dbReference type="PROSITE" id="PS51123"/>
    </source>
</evidence>
<dbReference type="AlphaFoldDB" id="A0A1I0RXR9"/>
<organism evidence="7 8">
    <name type="scientific">Chitinophaga arvensicola</name>
    <dbReference type="NCBI Taxonomy" id="29529"/>
    <lineage>
        <taxon>Bacteria</taxon>
        <taxon>Pseudomonadati</taxon>
        <taxon>Bacteroidota</taxon>
        <taxon>Chitinophagia</taxon>
        <taxon>Chitinophagales</taxon>
        <taxon>Chitinophagaceae</taxon>
        <taxon>Chitinophaga</taxon>
    </lineage>
</organism>
<dbReference type="Gene3D" id="2.60.40.1120">
    <property type="entry name" value="Carboxypeptidase-like, regulatory domain"/>
    <property type="match status" value="1"/>
</dbReference>
<dbReference type="InterPro" id="IPR011659">
    <property type="entry name" value="WD40"/>
</dbReference>
<dbReference type="InterPro" id="IPR006665">
    <property type="entry name" value="OmpA-like"/>
</dbReference>
<dbReference type="GO" id="GO:0009279">
    <property type="term" value="C:cell outer membrane"/>
    <property type="evidence" value="ECO:0007669"/>
    <property type="project" value="UniProtKB-SubCell"/>
</dbReference>
<feature type="chain" id="PRO_5011435148" evidence="5">
    <location>
        <begin position="25"/>
        <end position="646"/>
    </location>
</feature>
<evidence type="ECO:0000313" key="8">
    <source>
        <dbReference type="Proteomes" id="UP000199310"/>
    </source>
</evidence>